<evidence type="ECO:0000313" key="2">
    <source>
        <dbReference type="Proteomes" id="UP000784294"/>
    </source>
</evidence>
<dbReference type="Proteomes" id="UP000784294">
    <property type="component" value="Unassembled WGS sequence"/>
</dbReference>
<protein>
    <submittedName>
        <fullName evidence="1">Uncharacterized protein</fullName>
    </submittedName>
</protein>
<gene>
    <name evidence="1" type="ORF">PXEA_LOCUS26507</name>
</gene>
<sequence length="178" mass="19710">MGHGDRVKGNDASSPPHSLETDCRLNSISKSTKVEGFTAVCLGLIGLEWAERRGSDLNSFVVYLFWNTGSQTQIRVASARLARLLSTCMCSRLWGVGEHAVTTRKSDCSGPLQPGLAPNTRTRCIRNTHREHTGPFTSICRQDQMCTLPHTQAHACRRLGTPMRQTTEACRQGVHKYL</sequence>
<evidence type="ECO:0000313" key="1">
    <source>
        <dbReference type="EMBL" id="VEL33067.1"/>
    </source>
</evidence>
<reference evidence="1" key="1">
    <citation type="submission" date="2018-11" db="EMBL/GenBank/DDBJ databases">
        <authorList>
            <consortium name="Pathogen Informatics"/>
        </authorList>
    </citation>
    <scope>NUCLEOTIDE SEQUENCE</scope>
</reference>
<proteinExistence type="predicted"/>
<name>A0A3S5B463_9PLAT</name>
<comment type="caution">
    <text evidence="1">The sequence shown here is derived from an EMBL/GenBank/DDBJ whole genome shotgun (WGS) entry which is preliminary data.</text>
</comment>
<organism evidence="1 2">
    <name type="scientific">Protopolystoma xenopodis</name>
    <dbReference type="NCBI Taxonomy" id="117903"/>
    <lineage>
        <taxon>Eukaryota</taxon>
        <taxon>Metazoa</taxon>
        <taxon>Spiralia</taxon>
        <taxon>Lophotrochozoa</taxon>
        <taxon>Platyhelminthes</taxon>
        <taxon>Monogenea</taxon>
        <taxon>Polyopisthocotylea</taxon>
        <taxon>Polystomatidea</taxon>
        <taxon>Polystomatidae</taxon>
        <taxon>Protopolystoma</taxon>
    </lineage>
</organism>
<accession>A0A3S5B463</accession>
<keyword evidence="2" id="KW-1185">Reference proteome</keyword>
<dbReference type="AlphaFoldDB" id="A0A3S5B463"/>
<dbReference type="EMBL" id="CAAALY010245121">
    <property type="protein sequence ID" value="VEL33067.1"/>
    <property type="molecule type" value="Genomic_DNA"/>
</dbReference>